<dbReference type="Proteomes" id="UP000050525">
    <property type="component" value="Unassembled WGS sequence"/>
</dbReference>
<sequence length="107" mass="12039">MERGSFSSRFEVGLCSMTASSLKEWYLLRLQPEAPRSLDLFLAGLHLREVLWFSASPLQDPLTPSQTASGEFDLKNPIPIESMMKFLVTTSVDVIMHRESAKADHDP</sequence>
<gene>
    <name evidence="1" type="ORF">Y1Q_0002661</name>
</gene>
<evidence type="ECO:0000313" key="2">
    <source>
        <dbReference type="Proteomes" id="UP000050525"/>
    </source>
</evidence>
<dbReference type="EMBL" id="AKHW03001485">
    <property type="protein sequence ID" value="KYO42007.1"/>
    <property type="molecule type" value="Genomic_DNA"/>
</dbReference>
<proteinExistence type="predicted"/>
<keyword evidence="2" id="KW-1185">Reference proteome</keyword>
<protein>
    <submittedName>
        <fullName evidence="1">Uncharacterized protein</fullName>
    </submittedName>
</protein>
<reference evidence="1 2" key="1">
    <citation type="journal article" date="2012" name="Genome Biol.">
        <title>Sequencing three crocodilian genomes to illuminate the evolution of archosaurs and amniotes.</title>
        <authorList>
            <person name="St John J.A."/>
            <person name="Braun E.L."/>
            <person name="Isberg S.R."/>
            <person name="Miles L.G."/>
            <person name="Chong A.Y."/>
            <person name="Gongora J."/>
            <person name="Dalzell P."/>
            <person name="Moran C."/>
            <person name="Bed'hom B."/>
            <person name="Abzhanov A."/>
            <person name="Burgess S.C."/>
            <person name="Cooksey A.M."/>
            <person name="Castoe T.A."/>
            <person name="Crawford N.G."/>
            <person name="Densmore L.D."/>
            <person name="Drew J.C."/>
            <person name="Edwards S.V."/>
            <person name="Faircloth B.C."/>
            <person name="Fujita M.K."/>
            <person name="Greenwold M.J."/>
            <person name="Hoffmann F.G."/>
            <person name="Howard J.M."/>
            <person name="Iguchi T."/>
            <person name="Janes D.E."/>
            <person name="Khan S.Y."/>
            <person name="Kohno S."/>
            <person name="de Koning A.J."/>
            <person name="Lance S.L."/>
            <person name="McCarthy F.M."/>
            <person name="McCormack J.E."/>
            <person name="Merchant M.E."/>
            <person name="Peterson D.G."/>
            <person name="Pollock D.D."/>
            <person name="Pourmand N."/>
            <person name="Raney B.J."/>
            <person name="Roessler K.A."/>
            <person name="Sanford J.R."/>
            <person name="Sawyer R.H."/>
            <person name="Schmidt C.J."/>
            <person name="Triplett E.W."/>
            <person name="Tuberville T.D."/>
            <person name="Venegas-Anaya M."/>
            <person name="Howard J.T."/>
            <person name="Jarvis E.D."/>
            <person name="Guillette L.J.Jr."/>
            <person name="Glenn T.C."/>
            <person name="Green R.E."/>
            <person name="Ray D.A."/>
        </authorList>
    </citation>
    <scope>NUCLEOTIDE SEQUENCE [LARGE SCALE GENOMIC DNA]</scope>
    <source>
        <strain evidence="1">KSC_2009_1</strain>
    </source>
</reference>
<evidence type="ECO:0000313" key="1">
    <source>
        <dbReference type="EMBL" id="KYO42007.1"/>
    </source>
</evidence>
<comment type="caution">
    <text evidence="1">The sequence shown here is derived from an EMBL/GenBank/DDBJ whole genome shotgun (WGS) entry which is preliminary data.</text>
</comment>
<name>A0A151NYR2_ALLMI</name>
<organism evidence="1 2">
    <name type="scientific">Alligator mississippiensis</name>
    <name type="common">American alligator</name>
    <dbReference type="NCBI Taxonomy" id="8496"/>
    <lineage>
        <taxon>Eukaryota</taxon>
        <taxon>Metazoa</taxon>
        <taxon>Chordata</taxon>
        <taxon>Craniata</taxon>
        <taxon>Vertebrata</taxon>
        <taxon>Euteleostomi</taxon>
        <taxon>Archelosauria</taxon>
        <taxon>Archosauria</taxon>
        <taxon>Crocodylia</taxon>
        <taxon>Alligatoridae</taxon>
        <taxon>Alligatorinae</taxon>
        <taxon>Alligator</taxon>
    </lineage>
</organism>
<accession>A0A151NYR2</accession>
<dbReference type="AlphaFoldDB" id="A0A151NYR2"/>